<evidence type="ECO:0000256" key="2">
    <source>
        <dbReference type="SAM" id="Phobius"/>
    </source>
</evidence>
<dbReference type="InterPro" id="IPR036465">
    <property type="entry name" value="vWFA_dom_sf"/>
</dbReference>
<reference evidence="4 5" key="1">
    <citation type="submission" date="2019-08" db="EMBL/GenBank/DDBJ databases">
        <authorList>
            <person name="Dhanesh K."/>
            <person name="Kumar G."/>
            <person name="Sasikala C."/>
            <person name="Venkata Ramana C."/>
        </authorList>
    </citation>
    <scope>NUCLEOTIDE SEQUENCE [LARGE SCALE GENOMIC DNA]</scope>
    <source>
        <strain evidence="4 5">JC645</strain>
    </source>
</reference>
<keyword evidence="2" id="KW-0812">Transmembrane</keyword>
<name>A0A5M6D551_9BACT</name>
<gene>
    <name evidence="4" type="ORF">FYK55_17915</name>
</gene>
<dbReference type="Gene3D" id="3.40.50.880">
    <property type="match status" value="1"/>
</dbReference>
<feature type="domain" description="Putative glutamine amidotransferase" evidence="3">
    <location>
        <begin position="358"/>
        <end position="554"/>
    </location>
</feature>
<evidence type="ECO:0000256" key="1">
    <source>
        <dbReference type="SAM" id="MobiDB-lite"/>
    </source>
</evidence>
<dbReference type="AlphaFoldDB" id="A0A5M6D551"/>
<evidence type="ECO:0000313" key="4">
    <source>
        <dbReference type="EMBL" id="KAA5541442.1"/>
    </source>
</evidence>
<proteinExistence type="predicted"/>
<feature type="compositionally biased region" description="Polar residues" evidence="1">
    <location>
        <begin position="610"/>
        <end position="623"/>
    </location>
</feature>
<evidence type="ECO:0000259" key="3">
    <source>
        <dbReference type="Pfam" id="PF07090"/>
    </source>
</evidence>
<dbReference type="InterPro" id="IPR029062">
    <property type="entry name" value="Class_I_gatase-like"/>
</dbReference>
<comment type="caution">
    <text evidence="4">The sequence shown here is derived from an EMBL/GenBank/DDBJ whole genome shotgun (WGS) entry which is preliminary data.</text>
</comment>
<evidence type="ECO:0000313" key="5">
    <source>
        <dbReference type="Proteomes" id="UP000324479"/>
    </source>
</evidence>
<dbReference type="RefSeq" id="WP_150077828.1">
    <property type="nucleotide sequence ID" value="NZ_VWOX01000010.1"/>
</dbReference>
<dbReference type="SUPFAM" id="SSF52317">
    <property type="entry name" value="Class I glutamine amidotransferase-like"/>
    <property type="match status" value="1"/>
</dbReference>
<dbReference type="EMBL" id="VWOX01000010">
    <property type="protein sequence ID" value="KAA5541442.1"/>
    <property type="molecule type" value="Genomic_DNA"/>
</dbReference>
<keyword evidence="2" id="KW-1133">Transmembrane helix</keyword>
<organism evidence="4 5">
    <name type="scientific">Roseiconus nitratireducens</name>
    <dbReference type="NCBI Taxonomy" id="2605748"/>
    <lineage>
        <taxon>Bacteria</taxon>
        <taxon>Pseudomonadati</taxon>
        <taxon>Planctomycetota</taxon>
        <taxon>Planctomycetia</taxon>
        <taxon>Pirellulales</taxon>
        <taxon>Pirellulaceae</taxon>
        <taxon>Roseiconus</taxon>
    </lineage>
</organism>
<dbReference type="PANTHER" id="PTHR37947:SF1">
    <property type="entry name" value="BLL2462 PROTEIN"/>
    <property type="match status" value="1"/>
</dbReference>
<feature type="transmembrane region" description="Helical" evidence="2">
    <location>
        <begin position="39"/>
        <end position="57"/>
    </location>
</feature>
<dbReference type="CDD" id="cd00198">
    <property type="entry name" value="vWFA"/>
    <property type="match status" value="1"/>
</dbReference>
<dbReference type="Proteomes" id="UP000324479">
    <property type="component" value="Unassembled WGS sequence"/>
</dbReference>
<keyword evidence="5" id="KW-1185">Reference proteome</keyword>
<dbReference type="PANTHER" id="PTHR37947">
    <property type="entry name" value="BLL2462 PROTEIN"/>
    <property type="match status" value="1"/>
</dbReference>
<protein>
    <recommendedName>
        <fullName evidence="3">Putative glutamine amidotransferase domain-containing protein</fullName>
    </recommendedName>
</protein>
<dbReference type="InterPro" id="IPR010768">
    <property type="entry name" value="GATase1-like"/>
</dbReference>
<keyword evidence="2" id="KW-0472">Membrane</keyword>
<dbReference type="Pfam" id="PF07090">
    <property type="entry name" value="GATase1_like"/>
    <property type="match status" value="1"/>
</dbReference>
<feature type="transmembrane region" description="Helical" evidence="2">
    <location>
        <begin position="6"/>
        <end position="27"/>
    </location>
</feature>
<dbReference type="SUPFAM" id="SSF53300">
    <property type="entry name" value="vWA-like"/>
    <property type="match status" value="1"/>
</dbReference>
<sequence>MIHWEPFYPAAVYVAIIAAVIGLLVIASRVATSRRARSPLVLALRGAALGCLILLLLNPVDRRETVLPPRQPSVAILVDCSQSMVLGQYEPRIERVKRIVAGSARAAKSSGTPKLHLFRFGKRLAKAAETGALTASDDTTDLASALERLPSRTFGEDLRAVVVFSDGAIDTMDRTLSAATAYRRNGLPLHCFTPVDDQLRGDLAIEQLVVPSRVTPGSKAIVRASIHNRGFDNERVLVSVRSASRPHELALAKLPLTLSEGTNLCELPIPVDDAAGDLVLEIPTLTGEAIGSNNQVPFRLPIRDRRIKVFYMEGTAGTEYTFLRDALQEDPNTSCVSAVVNNQYAQRPTIQRVDDPYRGFPSTRKELFQYDVVICSDIPRSSFTPEQIEWTVDLVNRRGGGFVMVGGHTSFGSGGWDQTPWDGLIPFDMAGRRDYLNQTFQVEVPAAARSHPIMTLLDDPQKNTLALQSMPRFFGTNVIARVKPAATLLGQSGSRLSGIGVMPVLACESFGRGRTFAMATDTTAYWGRDFERRWGEGDNRYYRKFWRNVVGWLSENSYASQQRLIIHTDRVLYAPGDPIEVSVEAFDENAEPTTAYRVTAQLRSVDPSRTETGSETAPESATELEINQSLQRYEGSLDAALSGQERDPSAVMQPVELHVTLWRQDEAVSRGVVELQLVEQAEEWLRPNARPDKLRQICEASGGKMIDDEGQLRRLLSTFQPTRGEVLVHTLPQWDRSFLWALFVGLLGTEWVVRRRGN</sequence>
<accession>A0A5M6D551</accession>
<feature type="region of interest" description="Disordered" evidence="1">
    <location>
        <begin position="603"/>
        <end position="623"/>
    </location>
</feature>